<feature type="domain" description="DUF4371" evidence="1">
    <location>
        <begin position="27"/>
        <end position="137"/>
    </location>
</feature>
<evidence type="ECO:0000259" key="1">
    <source>
        <dbReference type="Pfam" id="PF14291"/>
    </source>
</evidence>
<dbReference type="PANTHER" id="PTHR45749:SF23">
    <property type="entry name" value="ZINC FINGER MYM-TYPE PROTEIN 1-LIKE"/>
    <property type="match status" value="1"/>
</dbReference>
<dbReference type="Pfam" id="PF14291">
    <property type="entry name" value="DUF4371"/>
    <property type="match status" value="1"/>
</dbReference>
<gene>
    <name evidence="3" type="primary">LOC101855628</name>
</gene>
<accession>A0ABM0JG65</accession>
<evidence type="ECO:0000313" key="3">
    <source>
        <dbReference type="RefSeq" id="XP_005092955.1"/>
    </source>
</evidence>
<reference evidence="3" key="1">
    <citation type="submission" date="2025-08" db="UniProtKB">
        <authorList>
            <consortium name="RefSeq"/>
        </authorList>
    </citation>
    <scope>IDENTIFICATION</scope>
</reference>
<dbReference type="RefSeq" id="XP_005092955.1">
    <property type="nucleotide sequence ID" value="XM_005092898.1"/>
</dbReference>
<keyword evidence="2" id="KW-1185">Reference proteome</keyword>
<dbReference type="GeneID" id="101855628"/>
<dbReference type="SUPFAM" id="SSF53098">
    <property type="entry name" value="Ribonuclease H-like"/>
    <property type="match status" value="1"/>
</dbReference>
<sequence length="164" mass="18138">MATFDPFLADHIARSGNKGRGHASYLSSTIFDEFLEVLTAKVRSVIFEEVKEAKYSISVDSTPDTTHTKQLTFILRYVSKAGLPVERFITFIPIEAHDAESPTSEILTALDKFGMELRNCRAQSYDSASNMAGRLSGVQARIKEMTLKDSFVPCSAHSLNLVSV</sequence>
<dbReference type="Proteomes" id="UP000694888">
    <property type="component" value="Unplaced"/>
</dbReference>
<evidence type="ECO:0000313" key="2">
    <source>
        <dbReference type="Proteomes" id="UP000694888"/>
    </source>
</evidence>
<protein>
    <submittedName>
        <fullName evidence="3">Zinc finger MYM-type protein 1-like</fullName>
    </submittedName>
</protein>
<dbReference type="PANTHER" id="PTHR45749">
    <property type="match status" value="1"/>
</dbReference>
<proteinExistence type="predicted"/>
<dbReference type="InterPro" id="IPR012337">
    <property type="entry name" value="RNaseH-like_sf"/>
</dbReference>
<name>A0ABM0JG65_APLCA</name>
<organism evidence="2 3">
    <name type="scientific">Aplysia californica</name>
    <name type="common">California sea hare</name>
    <dbReference type="NCBI Taxonomy" id="6500"/>
    <lineage>
        <taxon>Eukaryota</taxon>
        <taxon>Metazoa</taxon>
        <taxon>Spiralia</taxon>
        <taxon>Lophotrochozoa</taxon>
        <taxon>Mollusca</taxon>
        <taxon>Gastropoda</taxon>
        <taxon>Heterobranchia</taxon>
        <taxon>Euthyneura</taxon>
        <taxon>Tectipleura</taxon>
        <taxon>Aplysiida</taxon>
        <taxon>Aplysioidea</taxon>
        <taxon>Aplysiidae</taxon>
        <taxon>Aplysia</taxon>
    </lineage>
</organism>
<dbReference type="InterPro" id="IPR025398">
    <property type="entry name" value="DUF4371"/>
</dbReference>